<feature type="transmembrane region" description="Helical" evidence="6">
    <location>
        <begin position="349"/>
        <end position="372"/>
    </location>
</feature>
<keyword evidence="9" id="KW-1185">Reference proteome</keyword>
<accession>A0AAE1C287</accession>
<evidence type="ECO:0000256" key="3">
    <source>
        <dbReference type="ARBA" id="ARBA00022692"/>
    </source>
</evidence>
<dbReference type="GO" id="GO:0005886">
    <property type="term" value="C:plasma membrane"/>
    <property type="evidence" value="ECO:0007669"/>
    <property type="project" value="TreeGrafter"/>
</dbReference>
<dbReference type="AlphaFoldDB" id="A0AAE1C287"/>
<feature type="transmembrane region" description="Helical" evidence="6">
    <location>
        <begin position="21"/>
        <end position="41"/>
    </location>
</feature>
<name>A0AAE1C287_9PEZI</name>
<evidence type="ECO:0000256" key="4">
    <source>
        <dbReference type="ARBA" id="ARBA00022989"/>
    </source>
</evidence>
<evidence type="ECO:0000256" key="5">
    <source>
        <dbReference type="ARBA" id="ARBA00023136"/>
    </source>
</evidence>
<feature type="transmembrane region" description="Helical" evidence="6">
    <location>
        <begin position="287"/>
        <end position="304"/>
    </location>
</feature>
<dbReference type="InterPro" id="IPR036259">
    <property type="entry name" value="MFS_trans_sf"/>
</dbReference>
<evidence type="ECO:0000313" key="8">
    <source>
        <dbReference type="EMBL" id="KAK3675408.1"/>
    </source>
</evidence>
<dbReference type="PANTHER" id="PTHR23501">
    <property type="entry name" value="MAJOR FACILITATOR SUPERFAMILY"/>
    <property type="match status" value="1"/>
</dbReference>
<feature type="domain" description="Major facilitator superfamily (MFS) profile" evidence="7">
    <location>
        <begin position="1"/>
        <end position="446"/>
    </location>
</feature>
<evidence type="ECO:0000313" key="9">
    <source>
        <dbReference type="Proteomes" id="UP001274830"/>
    </source>
</evidence>
<feature type="transmembrane region" description="Helical" evidence="6">
    <location>
        <begin position="224"/>
        <end position="246"/>
    </location>
</feature>
<evidence type="ECO:0000256" key="2">
    <source>
        <dbReference type="ARBA" id="ARBA00022448"/>
    </source>
</evidence>
<keyword evidence="2" id="KW-0813">Transport</keyword>
<feature type="transmembrane region" description="Helical" evidence="6">
    <location>
        <begin position="258"/>
        <end position="280"/>
    </location>
</feature>
<organism evidence="8 9">
    <name type="scientific">Recurvomyces mirabilis</name>
    <dbReference type="NCBI Taxonomy" id="574656"/>
    <lineage>
        <taxon>Eukaryota</taxon>
        <taxon>Fungi</taxon>
        <taxon>Dikarya</taxon>
        <taxon>Ascomycota</taxon>
        <taxon>Pezizomycotina</taxon>
        <taxon>Dothideomycetes</taxon>
        <taxon>Dothideomycetidae</taxon>
        <taxon>Mycosphaerellales</taxon>
        <taxon>Teratosphaeriaceae</taxon>
        <taxon>Recurvomyces</taxon>
    </lineage>
</organism>
<feature type="transmembrane region" description="Helical" evidence="6">
    <location>
        <begin position="316"/>
        <end position="337"/>
    </location>
</feature>
<feature type="transmembrane region" description="Helical" evidence="6">
    <location>
        <begin position="110"/>
        <end position="130"/>
    </location>
</feature>
<dbReference type="PROSITE" id="PS50850">
    <property type="entry name" value="MFS"/>
    <property type="match status" value="1"/>
</dbReference>
<keyword evidence="5 6" id="KW-0472">Membrane</keyword>
<keyword evidence="3 6" id="KW-0812">Transmembrane</keyword>
<keyword evidence="4 6" id="KW-1133">Transmembrane helix</keyword>
<evidence type="ECO:0000259" key="7">
    <source>
        <dbReference type="PROSITE" id="PS50850"/>
    </source>
</evidence>
<dbReference type="SUPFAM" id="SSF103473">
    <property type="entry name" value="MFS general substrate transporter"/>
    <property type="match status" value="2"/>
</dbReference>
<proteinExistence type="predicted"/>
<dbReference type="Gene3D" id="1.20.1720.10">
    <property type="entry name" value="Multidrug resistance protein D"/>
    <property type="match status" value="1"/>
</dbReference>
<dbReference type="InterPro" id="IPR011701">
    <property type="entry name" value="MFS"/>
</dbReference>
<feature type="transmembrane region" description="Helical" evidence="6">
    <location>
        <begin position="183"/>
        <end position="203"/>
    </location>
</feature>
<evidence type="ECO:0000256" key="6">
    <source>
        <dbReference type="SAM" id="Phobius"/>
    </source>
</evidence>
<feature type="transmembrane region" description="Helical" evidence="6">
    <location>
        <begin position="80"/>
        <end position="98"/>
    </location>
</feature>
<dbReference type="PANTHER" id="PTHR23501:SF177">
    <property type="entry name" value="MAJOR FACILITATOR SUPERFAMILY (MFS) PROFILE DOMAIN-CONTAINING PROTEIN-RELATED"/>
    <property type="match status" value="1"/>
</dbReference>
<feature type="transmembrane region" description="Helical" evidence="6">
    <location>
        <begin position="47"/>
        <end position="68"/>
    </location>
</feature>
<dbReference type="Pfam" id="PF07690">
    <property type="entry name" value="MFS_1"/>
    <property type="match status" value="1"/>
</dbReference>
<feature type="transmembrane region" description="Helical" evidence="6">
    <location>
        <begin position="422"/>
        <end position="443"/>
    </location>
</feature>
<sequence length="459" mass="48717">MTFGGFQSTWGKVYRYFPLKLWFLLSILIFEIGSLVCGVAKNSVTLIVGRAIAGLGASGVAAGVFTVVGFAASPETRPKLLGLVGATYGISAVLGPLLGGAFTDKVSWRWCFYINLPVGGLAAAVIFLCFKPPGSAKPAEAPLSEKLLQLDLVGAALMMGLIVCYILALQYGGQTHLWKSSEVIGLIVGFVLILAVFVCWEIYQKERAMIVARLIGRLHSQRNHGLMLTVSSSSYFILLFYLPIYFQSIHNSSPIGSGVKLLATIIPLTIGAIFQGFAFAKIGRAPVFWAVGGMLGTVACGLLYTLDQHTSSGKWIGYQILAGSTIGGTFQVAIANAQAQAQPEDLSQVSAIVTFFITIGGSFFISAAQSAFNNQLIAATRKTLPEVSPMQILGTGASQIRQYFSPSELPFILDGYMVGLKAVFAIAIAASGIATVVGVLGDWKKLDEQEMKKATGGAV</sequence>
<comment type="subcellular location">
    <subcellularLocation>
        <location evidence="1">Membrane</location>
        <topology evidence="1">Multi-pass membrane protein</topology>
    </subcellularLocation>
</comment>
<gene>
    <name evidence="8" type="ORF">LTR78_004918</name>
</gene>
<dbReference type="Proteomes" id="UP001274830">
    <property type="component" value="Unassembled WGS sequence"/>
</dbReference>
<evidence type="ECO:0000256" key="1">
    <source>
        <dbReference type="ARBA" id="ARBA00004141"/>
    </source>
</evidence>
<dbReference type="GO" id="GO:0022857">
    <property type="term" value="F:transmembrane transporter activity"/>
    <property type="evidence" value="ECO:0007669"/>
    <property type="project" value="InterPro"/>
</dbReference>
<dbReference type="InterPro" id="IPR020846">
    <property type="entry name" value="MFS_dom"/>
</dbReference>
<dbReference type="EMBL" id="JAUTXT010000015">
    <property type="protein sequence ID" value="KAK3675408.1"/>
    <property type="molecule type" value="Genomic_DNA"/>
</dbReference>
<comment type="caution">
    <text evidence="8">The sequence shown here is derived from an EMBL/GenBank/DDBJ whole genome shotgun (WGS) entry which is preliminary data.</text>
</comment>
<protein>
    <recommendedName>
        <fullName evidence="7">Major facilitator superfamily (MFS) profile domain-containing protein</fullName>
    </recommendedName>
</protein>
<reference evidence="8" key="1">
    <citation type="submission" date="2023-07" db="EMBL/GenBank/DDBJ databases">
        <title>Black Yeasts Isolated from many extreme environments.</title>
        <authorList>
            <person name="Coleine C."/>
            <person name="Stajich J.E."/>
            <person name="Selbmann L."/>
        </authorList>
    </citation>
    <scope>NUCLEOTIDE SEQUENCE</scope>
    <source>
        <strain evidence="8">CCFEE 5485</strain>
    </source>
</reference>
<dbReference type="Gene3D" id="1.20.1250.20">
    <property type="entry name" value="MFS general substrate transporter like domains"/>
    <property type="match status" value="1"/>
</dbReference>
<feature type="transmembrane region" description="Helical" evidence="6">
    <location>
        <begin position="150"/>
        <end position="171"/>
    </location>
</feature>